<evidence type="ECO:0000313" key="5">
    <source>
        <dbReference type="Proteomes" id="UP000303847"/>
    </source>
</evidence>
<organism evidence="2 4">
    <name type="scientific">Brenneria nigrifluens DSM 30175 = ATCC 13028</name>
    <dbReference type="NCBI Taxonomy" id="1121120"/>
    <lineage>
        <taxon>Bacteria</taxon>
        <taxon>Pseudomonadati</taxon>
        <taxon>Pseudomonadota</taxon>
        <taxon>Gammaproteobacteria</taxon>
        <taxon>Enterobacterales</taxon>
        <taxon>Pectobacteriaceae</taxon>
        <taxon>Brenneria</taxon>
    </lineage>
</organism>
<evidence type="ECO:0000313" key="2">
    <source>
        <dbReference type="EMBL" id="PWC23544.1"/>
    </source>
</evidence>
<dbReference type="InterPro" id="IPR005346">
    <property type="entry name" value="RnfH"/>
</dbReference>
<dbReference type="SUPFAM" id="SSF54285">
    <property type="entry name" value="MoaD/ThiS"/>
    <property type="match status" value="1"/>
</dbReference>
<accession>A0A2U1UPJ7</accession>
<dbReference type="AlphaFoldDB" id="A0A2U1UPJ7"/>
<sequence length="88" mass="9873">MKFTIAHANGYQSRCIDMEMPEPVTLREAFLASPLPALYPCLDPDVHRMGIYGRLCSPDSEVREGDRVEIYLPIERAAASADDDDDDE</sequence>
<dbReference type="EMBL" id="CP034036">
    <property type="protein sequence ID" value="QCR04525.1"/>
    <property type="molecule type" value="Genomic_DNA"/>
</dbReference>
<reference evidence="3 5" key="2">
    <citation type="submission" date="2018-11" db="EMBL/GenBank/DDBJ databases">
        <title>Genome sequences of Brenneria nigrifluens and Brenneria rubrifaciens.</title>
        <authorList>
            <person name="Poret-Peterson A.T."/>
            <person name="McClean A.E."/>
            <person name="Kluepfel D.A."/>
        </authorList>
    </citation>
    <scope>NUCLEOTIDE SEQUENCE [LARGE SCALE GENOMIC DNA]</scope>
    <source>
        <strain evidence="3 5">ATCC 13028</strain>
    </source>
</reference>
<dbReference type="Gene3D" id="3.10.20.280">
    <property type="entry name" value="RnfH-like"/>
    <property type="match status" value="1"/>
</dbReference>
<proteinExistence type="inferred from homology"/>
<comment type="similarity">
    <text evidence="1">Belongs to the UPF0125 (RnfH) family.</text>
</comment>
<name>A0A2U1UPJ7_9GAMM</name>
<keyword evidence="5" id="KW-1185">Reference proteome</keyword>
<dbReference type="RefSeq" id="WP_009112701.1">
    <property type="nucleotide sequence ID" value="NZ_CP034036.1"/>
</dbReference>
<dbReference type="OrthoDB" id="9796575at2"/>
<reference evidence="2 4" key="1">
    <citation type="submission" date="2018-04" db="EMBL/GenBank/DDBJ databases">
        <title>Brenneria corticis sp.nov.</title>
        <authorList>
            <person name="Li Y."/>
        </authorList>
    </citation>
    <scope>NUCLEOTIDE SEQUENCE [LARGE SCALE GENOMIC DNA]</scope>
    <source>
        <strain evidence="2 4">LMG 2694</strain>
    </source>
</reference>
<dbReference type="EMBL" id="QDKK01000021">
    <property type="protein sequence ID" value="PWC23544.1"/>
    <property type="molecule type" value="Genomic_DNA"/>
</dbReference>
<evidence type="ECO:0000313" key="3">
    <source>
        <dbReference type="EMBL" id="QCR04525.1"/>
    </source>
</evidence>
<dbReference type="InterPro" id="IPR037021">
    <property type="entry name" value="RnfH_sf"/>
</dbReference>
<dbReference type="Proteomes" id="UP000303847">
    <property type="component" value="Chromosome"/>
</dbReference>
<dbReference type="InterPro" id="IPR016155">
    <property type="entry name" value="Mopterin_synth/thiamin_S_b"/>
</dbReference>
<gene>
    <name evidence="2" type="ORF">DDT54_13735</name>
    <name evidence="3" type="ORF">EH206_10310</name>
</gene>
<protein>
    <submittedName>
        <fullName evidence="2">RnfH family protein</fullName>
    </submittedName>
</protein>
<evidence type="ECO:0000256" key="1">
    <source>
        <dbReference type="ARBA" id="ARBA00010645"/>
    </source>
</evidence>
<evidence type="ECO:0000313" key="4">
    <source>
        <dbReference type="Proteomes" id="UP000295985"/>
    </source>
</evidence>
<dbReference type="Pfam" id="PF03658">
    <property type="entry name" value="Ub-RnfH"/>
    <property type="match status" value="1"/>
</dbReference>
<dbReference type="Proteomes" id="UP000295985">
    <property type="component" value="Unassembled WGS sequence"/>
</dbReference>